<evidence type="ECO:0000256" key="1">
    <source>
        <dbReference type="ARBA" id="ARBA00022741"/>
    </source>
</evidence>
<dbReference type="Pfam" id="PF10609">
    <property type="entry name" value="ParA"/>
    <property type="match status" value="1"/>
</dbReference>
<protein>
    <submittedName>
        <fullName evidence="3">MinD/ParA family protein</fullName>
    </submittedName>
</protein>
<dbReference type="SUPFAM" id="SSF52540">
    <property type="entry name" value="P-loop containing nucleoside triphosphate hydrolases"/>
    <property type="match status" value="1"/>
</dbReference>
<name>A0ABY5HC62_9PSED</name>
<evidence type="ECO:0000313" key="3">
    <source>
        <dbReference type="EMBL" id="UTW09183.1"/>
    </source>
</evidence>
<evidence type="ECO:0000313" key="4">
    <source>
        <dbReference type="Proteomes" id="UP001059672"/>
    </source>
</evidence>
<sequence length="308" mass="33039">MAKRGGDPVQVIAVTSGKGGVGKTNVAANLALALSDLGNRVVLLDADLANANLNVLLGHAAERSLAEVISGKSTLGEVVHEGRSGVQVVSGSSGDPAMDRLSPMQHAELIHAFSEIGDALDYLIIDTASGISDTVLNFVGAAREVLVVACDEPSSITSASTLIKLLGHKHGTTRFHVLASMTRSTQEGHFLFKKLVKISEQLPGALLSYAGAIPFDHFVRRAAQKSRTVYEAYPHSKSALAYQLLAQRIALWPFPDAPTGRLEFFVERLLAGSSEPVRRPHIYPVADCRRVVQQTSTWPDLDRARKFG</sequence>
<evidence type="ECO:0000256" key="2">
    <source>
        <dbReference type="ARBA" id="ARBA00022840"/>
    </source>
</evidence>
<dbReference type="EMBL" id="CP073346">
    <property type="protein sequence ID" value="UTW09183.1"/>
    <property type="molecule type" value="Genomic_DNA"/>
</dbReference>
<dbReference type="InterPro" id="IPR027417">
    <property type="entry name" value="P-loop_NTPase"/>
</dbReference>
<dbReference type="Gene3D" id="3.40.50.300">
    <property type="entry name" value="P-loop containing nucleotide triphosphate hydrolases"/>
    <property type="match status" value="1"/>
</dbReference>
<keyword evidence="1" id="KW-0547">Nucleotide-binding</keyword>
<proteinExistence type="predicted"/>
<organism evidence="3 4">
    <name type="scientific">Pseudomonas benzenivorans</name>
    <dbReference type="NCBI Taxonomy" id="556533"/>
    <lineage>
        <taxon>Bacteria</taxon>
        <taxon>Pseudomonadati</taxon>
        <taxon>Pseudomonadota</taxon>
        <taxon>Gammaproteobacteria</taxon>
        <taxon>Pseudomonadales</taxon>
        <taxon>Pseudomonadaceae</taxon>
        <taxon>Pseudomonas</taxon>
    </lineage>
</organism>
<dbReference type="InterPro" id="IPR033875">
    <property type="entry name" value="FlhG"/>
</dbReference>
<reference evidence="3" key="1">
    <citation type="submission" date="2021-04" db="EMBL/GenBank/DDBJ databases">
        <title>Oceanospirillales bacteria with DddD are important DMSP degraders in coastal seawater.</title>
        <authorList>
            <person name="Liu J."/>
        </authorList>
    </citation>
    <scope>NUCLEOTIDE SEQUENCE</scope>
    <source>
        <strain evidence="3">D13-4</strain>
    </source>
</reference>
<dbReference type="PANTHER" id="PTHR43384:SF4">
    <property type="entry name" value="CELLULOSE BIOSYNTHESIS PROTEIN BCSQ-RELATED"/>
    <property type="match status" value="1"/>
</dbReference>
<dbReference type="Proteomes" id="UP001059672">
    <property type="component" value="Chromosome"/>
</dbReference>
<keyword evidence="4" id="KW-1185">Reference proteome</keyword>
<keyword evidence="2" id="KW-0067">ATP-binding</keyword>
<accession>A0ABY5HC62</accession>
<dbReference type="CDD" id="cd02038">
    <property type="entry name" value="FlhG-like"/>
    <property type="match status" value="1"/>
</dbReference>
<dbReference type="InterPro" id="IPR050625">
    <property type="entry name" value="ParA/MinD_ATPase"/>
</dbReference>
<gene>
    <name evidence="3" type="ORF">KDW96_07715</name>
</gene>
<dbReference type="InterPro" id="IPR033756">
    <property type="entry name" value="YlxH/NBP35"/>
</dbReference>
<dbReference type="PANTHER" id="PTHR43384">
    <property type="entry name" value="SEPTUM SITE-DETERMINING PROTEIN MIND HOMOLOG, CHLOROPLASTIC-RELATED"/>
    <property type="match status" value="1"/>
</dbReference>